<dbReference type="eggNOG" id="COG0227">
    <property type="taxonomic scope" value="Bacteria"/>
</dbReference>
<reference key="2">
    <citation type="submission" date="2010-03" db="EMBL/GenBank/DDBJ databases">
        <title>Genome Sequence of Lactobacillus crispatus ST1.</title>
        <authorList>
            <person name="Ojala T."/>
            <person name="Kuparinen V."/>
            <person name="Koskinen J.P."/>
            <person name="Alatalo E."/>
            <person name="Holm L."/>
            <person name="Auvinen P."/>
            <person name="Edelman S."/>
            <person name="Westerlund-Wikstroem B."/>
            <person name="Korhonen T.K."/>
            <person name="Paulin L."/>
            <person name="Kankainen M."/>
        </authorList>
    </citation>
    <scope>NUCLEOTIDE SEQUENCE</scope>
    <source>
        <strain>ST1</strain>
    </source>
</reference>
<dbReference type="AlphaFoldDB" id="D5GYA9"/>
<evidence type="ECO:0000313" key="7">
    <source>
        <dbReference type="EMBL" id="CBL50768.1"/>
    </source>
</evidence>
<keyword evidence="3" id="KW-0687">Ribonucleoprotein</keyword>
<dbReference type="GO" id="GO:0006412">
    <property type="term" value="P:translation"/>
    <property type="evidence" value="ECO:0007669"/>
    <property type="project" value="InterPro"/>
</dbReference>
<gene>
    <name evidence="7" type="primary">rpmB</name>
    <name evidence="7" type="ordered locus">LCRIS_01321</name>
</gene>
<dbReference type="InterPro" id="IPR001383">
    <property type="entry name" value="Ribosomal_bL28_bact-type"/>
</dbReference>
<dbReference type="NCBIfam" id="TIGR00009">
    <property type="entry name" value="L28"/>
    <property type="match status" value="1"/>
</dbReference>
<evidence type="ECO:0000256" key="5">
    <source>
        <dbReference type="ARBA" id="ARBA00035475"/>
    </source>
</evidence>
<feature type="compositionally biased region" description="Polar residues" evidence="6">
    <location>
        <begin position="9"/>
        <end position="25"/>
    </location>
</feature>
<dbReference type="Gene3D" id="2.30.170.40">
    <property type="entry name" value="Ribosomal protein L28/L24"/>
    <property type="match status" value="1"/>
</dbReference>
<feature type="region of interest" description="Disordered" evidence="6">
    <location>
        <begin position="1"/>
        <end position="25"/>
    </location>
</feature>
<accession>D5GYA9</accession>
<dbReference type="EMBL" id="FN692037">
    <property type="protein sequence ID" value="CBL50768.1"/>
    <property type="molecule type" value="Genomic_DNA"/>
</dbReference>
<sequence>MAKDYVTGKKTTFGNKRSHSLNSTRRAWKPNLQKVRILVDGKPKRVWGFNQGFKVW</sequence>
<comment type="similarity">
    <text evidence="1">Belongs to the bacterial ribosomal protein bL28 family.</text>
</comment>
<keyword evidence="2 7" id="KW-0689">Ribosomal protein</keyword>
<dbReference type="InterPro" id="IPR034704">
    <property type="entry name" value="Ribosomal_bL28/bL31-like_sf"/>
</dbReference>
<dbReference type="GO" id="GO:0003735">
    <property type="term" value="F:structural constituent of ribosome"/>
    <property type="evidence" value="ECO:0007669"/>
    <property type="project" value="InterPro"/>
</dbReference>
<dbReference type="Proteomes" id="UP000002371">
    <property type="component" value="Chromosome"/>
</dbReference>
<dbReference type="PANTHER" id="PTHR39080:SF1">
    <property type="entry name" value="LARGE RIBOSOMAL SUBUNIT PROTEIN BL28A"/>
    <property type="match status" value="1"/>
</dbReference>
<dbReference type="InterPro" id="IPR026569">
    <property type="entry name" value="Ribosomal_bL28"/>
</dbReference>
<name>D5GYA9_LACCS</name>
<organism evidence="7 8">
    <name type="scientific">Lactobacillus crispatus (strain ST1)</name>
    <dbReference type="NCBI Taxonomy" id="748671"/>
    <lineage>
        <taxon>Bacteria</taxon>
        <taxon>Bacillati</taxon>
        <taxon>Bacillota</taxon>
        <taxon>Bacilli</taxon>
        <taxon>Lactobacillales</taxon>
        <taxon>Lactobacillaceae</taxon>
        <taxon>Lactobacillus</taxon>
    </lineage>
</organism>
<evidence type="ECO:0000256" key="1">
    <source>
        <dbReference type="ARBA" id="ARBA00008760"/>
    </source>
</evidence>
<dbReference type="KEGG" id="lcr:LCRIS_01321"/>
<proteinExistence type="inferred from homology"/>
<dbReference type="GO" id="GO:1990904">
    <property type="term" value="C:ribonucleoprotein complex"/>
    <property type="evidence" value="ECO:0007669"/>
    <property type="project" value="UniProtKB-KW"/>
</dbReference>
<dbReference type="SUPFAM" id="SSF143800">
    <property type="entry name" value="L28p-like"/>
    <property type="match status" value="1"/>
</dbReference>
<dbReference type="PANTHER" id="PTHR39080">
    <property type="entry name" value="50S RIBOSOMAL PROTEIN L28"/>
    <property type="match status" value="1"/>
</dbReference>
<dbReference type="InterPro" id="IPR037147">
    <property type="entry name" value="Ribosomal_bL28_sf"/>
</dbReference>
<dbReference type="GO" id="GO:0005840">
    <property type="term" value="C:ribosome"/>
    <property type="evidence" value="ECO:0007669"/>
    <property type="project" value="UniProtKB-KW"/>
</dbReference>
<dbReference type="InterPro" id="IPR050096">
    <property type="entry name" value="Bacterial_rp_bL28"/>
</dbReference>
<evidence type="ECO:0000256" key="2">
    <source>
        <dbReference type="ARBA" id="ARBA00022980"/>
    </source>
</evidence>
<reference evidence="7 8" key="1">
    <citation type="journal article" date="2010" name="J. Bacteriol.">
        <title>Genome sequence of Lactobacillus crispatus ST1.</title>
        <authorList>
            <person name="Ojala T."/>
            <person name="Kuparinen V."/>
            <person name="Koskinen J.P."/>
            <person name="Alatalo E."/>
            <person name="Holm L."/>
            <person name="Auvinen P."/>
            <person name="Edelman S."/>
            <person name="Westerlund-Wikstrom B."/>
            <person name="Korhonen T.K."/>
            <person name="Paulin L."/>
            <person name="Kankainen M."/>
        </authorList>
    </citation>
    <scope>NUCLEOTIDE SEQUENCE [LARGE SCALE GENOMIC DNA]</scope>
    <source>
        <strain evidence="7 8">ST1</strain>
    </source>
</reference>
<evidence type="ECO:0000256" key="6">
    <source>
        <dbReference type="SAM" id="MobiDB-lite"/>
    </source>
</evidence>
<evidence type="ECO:0000313" key="8">
    <source>
        <dbReference type="Proteomes" id="UP000002371"/>
    </source>
</evidence>
<protein>
    <recommendedName>
        <fullName evidence="4">Large ribosomal subunit protein bL28</fullName>
    </recommendedName>
    <alternativeName>
        <fullName evidence="5">50S ribosomal protein L28</fullName>
    </alternativeName>
</protein>
<dbReference type="HOGENOM" id="CLU_064548_7_1_9"/>
<evidence type="ECO:0000256" key="3">
    <source>
        <dbReference type="ARBA" id="ARBA00023274"/>
    </source>
</evidence>
<evidence type="ECO:0000256" key="4">
    <source>
        <dbReference type="ARBA" id="ARBA00035174"/>
    </source>
</evidence>
<dbReference type="Pfam" id="PF00830">
    <property type="entry name" value="Ribosomal_L28"/>
    <property type="match status" value="1"/>
</dbReference>